<organism evidence="2 3">
    <name type="scientific">Pleuronectes platessa</name>
    <name type="common">European plaice</name>
    <dbReference type="NCBI Taxonomy" id="8262"/>
    <lineage>
        <taxon>Eukaryota</taxon>
        <taxon>Metazoa</taxon>
        <taxon>Chordata</taxon>
        <taxon>Craniata</taxon>
        <taxon>Vertebrata</taxon>
        <taxon>Euteleostomi</taxon>
        <taxon>Actinopterygii</taxon>
        <taxon>Neopterygii</taxon>
        <taxon>Teleostei</taxon>
        <taxon>Neoteleostei</taxon>
        <taxon>Acanthomorphata</taxon>
        <taxon>Carangaria</taxon>
        <taxon>Pleuronectiformes</taxon>
        <taxon>Pleuronectoidei</taxon>
        <taxon>Pleuronectidae</taxon>
        <taxon>Pleuronectes</taxon>
    </lineage>
</organism>
<accession>A0A9N7U8S3</accession>
<proteinExistence type="predicted"/>
<protein>
    <submittedName>
        <fullName evidence="2">Uncharacterized protein</fullName>
    </submittedName>
</protein>
<dbReference type="EMBL" id="CADEAL010000937">
    <property type="protein sequence ID" value="CAB1427043.1"/>
    <property type="molecule type" value="Genomic_DNA"/>
</dbReference>
<gene>
    <name evidence="2" type="ORF">PLEPLA_LOCUS14981</name>
</gene>
<comment type="caution">
    <text evidence="2">The sequence shown here is derived from an EMBL/GenBank/DDBJ whole genome shotgun (WGS) entry which is preliminary data.</text>
</comment>
<dbReference type="Gene3D" id="1.20.120.20">
    <property type="entry name" value="Apolipoprotein"/>
    <property type="match status" value="1"/>
</dbReference>
<name>A0A9N7U8S3_PLEPL</name>
<evidence type="ECO:0000256" key="1">
    <source>
        <dbReference type="SAM" id="MobiDB-lite"/>
    </source>
</evidence>
<dbReference type="AlphaFoldDB" id="A0A9N7U8S3"/>
<reference evidence="2" key="1">
    <citation type="submission" date="2020-03" db="EMBL/GenBank/DDBJ databases">
        <authorList>
            <person name="Weist P."/>
        </authorList>
    </citation>
    <scope>NUCLEOTIDE SEQUENCE</scope>
</reference>
<evidence type="ECO:0000313" key="2">
    <source>
        <dbReference type="EMBL" id="CAB1427043.1"/>
    </source>
</evidence>
<keyword evidence="3" id="KW-1185">Reference proteome</keyword>
<dbReference type="Proteomes" id="UP001153269">
    <property type="component" value="Unassembled WGS sequence"/>
</dbReference>
<feature type="region of interest" description="Disordered" evidence="1">
    <location>
        <begin position="302"/>
        <end position="324"/>
    </location>
</feature>
<dbReference type="SUPFAM" id="SSF47162">
    <property type="entry name" value="Apolipoprotein"/>
    <property type="match status" value="1"/>
</dbReference>
<feature type="compositionally biased region" description="Low complexity" evidence="1">
    <location>
        <begin position="308"/>
        <end position="319"/>
    </location>
</feature>
<evidence type="ECO:0000313" key="3">
    <source>
        <dbReference type="Proteomes" id="UP001153269"/>
    </source>
</evidence>
<sequence>MIYEACEKEKRHIKMHRKAVIFALSFLTISAYPLHRDTREATWTDSKANQAHGKTDLTKDVDNLYKSHLDSSSLYNKEDDHNTNPMVEEMQRKLIMESERLRTRLRQELAELQVRLSPSPAQLSSTLASLRELLAPFSQQLQSSLSSITQELCGQLSLYLQDLDTADARAETGSAARHQETFHWMTQALDGSSSKLANIITDFHSKTAGVIERFTETSANEEDAARSDVWQVMSSRLGQEVSSLRVETQNMAGALKVGLAALLETSVPSEAEVTASVEQFCRKAASLSQVFQIQMEKLFQEPEEQRASSLSPSSSSSSSTQPAGSLQEDFSVKLSALIHDILHSV</sequence>